<protein>
    <recommendedName>
        <fullName evidence="3">Phosphoglycerate mutase</fullName>
    </recommendedName>
</protein>
<dbReference type="AlphaFoldDB" id="A0A428QLD4"/>
<evidence type="ECO:0008006" key="3">
    <source>
        <dbReference type="Google" id="ProtNLM"/>
    </source>
</evidence>
<evidence type="ECO:0000313" key="1">
    <source>
        <dbReference type="EMBL" id="RSL66117.1"/>
    </source>
</evidence>
<proteinExistence type="predicted"/>
<name>A0A428QLD4_9HYPO</name>
<evidence type="ECO:0000313" key="2">
    <source>
        <dbReference type="Proteomes" id="UP000288168"/>
    </source>
</evidence>
<dbReference type="STRING" id="1325734.A0A428QLD4"/>
<keyword evidence="2" id="KW-1185">Reference proteome</keyword>
<dbReference type="Proteomes" id="UP000288168">
    <property type="component" value="Unassembled WGS sequence"/>
</dbReference>
<dbReference type="SUPFAM" id="SSF53254">
    <property type="entry name" value="Phosphoglycerate mutase-like"/>
    <property type="match status" value="1"/>
</dbReference>
<comment type="caution">
    <text evidence="1">The sequence shown here is derived from an EMBL/GenBank/DDBJ whole genome shotgun (WGS) entry which is preliminary data.</text>
</comment>
<sequence length="352" mass="39692">MNPIAPPPSGPKVHVILKRHEQATSNVSCEARQGSIDIRTISHIDPEEFAAGDKHIVVGDYLPCGLTREAKERASRKLGARLENVELLCCSTATRAIETLQMMLPQLELGPGCPRDENGQPIVHCDSRILEATNWPQDQSATRWKKDGRTYTSYFELQGGTGPDAGNVLGVSRADLTNTNWRQEDDPREALRHCPAFEDIEERVAQWRRDLFERASLMTNEDTARFVVVSHGGITNFITSEWRCLYKRKDPDSFWKWAGSGILTNGDVVVFEFQSDGTFTEIPRDPYYEKVFGDSYKTWGEEALVYKNPDGSEVDQKRGHVDFIRDTAEEVVAVMEKQGDLLDKMGAWLQGK</sequence>
<dbReference type="InterPro" id="IPR029033">
    <property type="entry name" value="His_PPase_superfam"/>
</dbReference>
<organism evidence="1 2">
    <name type="scientific">Fusarium duplospermum</name>
    <dbReference type="NCBI Taxonomy" id="1325734"/>
    <lineage>
        <taxon>Eukaryota</taxon>
        <taxon>Fungi</taxon>
        <taxon>Dikarya</taxon>
        <taxon>Ascomycota</taxon>
        <taxon>Pezizomycotina</taxon>
        <taxon>Sordariomycetes</taxon>
        <taxon>Hypocreomycetidae</taxon>
        <taxon>Hypocreales</taxon>
        <taxon>Nectriaceae</taxon>
        <taxon>Fusarium</taxon>
        <taxon>Fusarium solani species complex</taxon>
    </lineage>
</organism>
<dbReference type="EMBL" id="NKCI01000026">
    <property type="protein sequence ID" value="RSL66117.1"/>
    <property type="molecule type" value="Genomic_DNA"/>
</dbReference>
<dbReference type="OrthoDB" id="5044728at2759"/>
<accession>A0A428QLD4</accession>
<dbReference type="Gene3D" id="3.40.50.1240">
    <property type="entry name" value="Phosphoglycerate mutase-like"/>
    <property type="match status" value="1"/>
</dbReference>
<reference evidence="1 2" key="1">
    <citation type="submission" date="2017-06" db="EMBL/GenBank/DDBJ databases">
        <title>Comparative genomic analysis of Ambrosia Fusariam Clade fungi.</title>
        <authorList>
            <person name="Stajich J.E."/>
            <person name="Carrillo J."/>
            <person name="Kijimoto T."/>
            <person name="Eskalen A."/>
            <person name="O'Donnell K."/>
            <person name="Kasson M."/>
        </authorList>
    </citation>
    <scope>NUCLEOTIDE SEQUENCE [LARGE SCALE GENOMIC DNA]</scope>
    <source>
        <strain evidence="1 2">NRRL62584</strain>
    </source>
</reference>
<gene>
    <name evidence="1" type="ORF">CEP54_003877</name>
</gene>